<feature type="region of interest" description="Disordered" evidence="1">
    <location>
        <begin position="39"/>
        <end position="60"/>
    </location>
</feature>
<proteinExistence type="predicted"/>
<protein>
    <submittedName>
        <fullName evidence="3">Unannotated protein</fullName>
    </submittedName>
</protein>
<keyword evidence="2" id="KW-0812">Transmembrane</keyword>
<organism evidence="3">
    <name type="scientific">freshwater metagenome</name>
    <dbReference type="NCBI Taxonomy" id="449393"/>
    <lineage>
        <taxon>unclassified sequences</taxon>
        <taxon>metagenomes</taxon>
        <taxon>ecological metagenomes</taxon>
    </lineage>
</organism>
<reference evidence="3" key="1">
    <citation type="submission" date="2020-05" db="EMBL/GenBank/DDBJ databases">
        <authorList>
            <person name="Chiriac C."/>
            <person name="Salcher M."/>
            <person name="Ghai R."/>
            <person name="Kavagutti S V."/>
        </authorList>
    </citation>
    <scope>NUCLEOTIDE SEQUENCE</scope>
</reference>
<dbReference type="SUPFAM" id="SSF49503">
    <property type="entry name" value="Cupredoxins"/>
    <property type="match status" value="1"/>
</dbReference>
<name>A0A6J7JKQ3_9ZZZZ</name>
<keyword evidence="2" id="KW-1133">Transmembrane helix</keyword>
<sequence>MLRLRHISRTAASIAVAAVVVVIAIIAFVALRPGDEPPVAQRAPAAAPQQTATQPAPARAPARIVIKNGAPVGGVRELTVPQGGAIRFRVESPEPVTVHLHGYDIEQPAAAGAPVVFNVEATITGVFEVELEELGVQIAKVSVEP</sequence>
<evidence type="ECO:0000256" key="2">
    <source>
        <dbReference type="SAM" id="Phobius"/>
    </source>
</evidence>
<feature type="transmembrane region" description="Helical" evidence="2">
    <location>
        <begin position="12"/>
        <end position="31"/>
    </location>
</feature>
<keyword evidence="2" id="KW-0472">Membrane</keyword>
<dbReference type="Gene3D" id="2.60.40.420">
    <property type="entry name" value="Cupredoxins - blue copper proteins"/>
    <property type="match status" value="1"/>
</dbReference>
<gene>
    <name evidence="3" type="ORF">UFOPK3674_01994</name>
</gene>
<dbReference type="AlphaFoldDB" id="A0A6J7JKQ3"/>
<evidence type="ECO:0000256" key="1">
    <source>
        <dbReference type="SAM" id="MobiDB-lite"/>
    </source>
</evidence>
<dbReference type="InterPro" id="IPR008972">
    <property type="entry name" value="Cupredoxin"/>
</dbReference>
<accession>A0A6J7JKQ3</accession>
<evidence type="ECO:0000313" key="3">
    <source>
        <dbReference type="EMBL" id="CAB4943965.1"/>
    </source>
</evidence>
<dbReference type="EMBL" id="CAFBMX010000015">
    <property type="protein sequence ID" value="CAB4943965.1"/>
    <property type="molecule type" value="Genomic_DNA"/>
</dbReference>